<keyword evidence="1" id="KW-1133">Transmembrane helix</keyword>
<name>A0ABU3Q671_9SPHN</name>
<proteinExistence type="predicted"/>
<evidence type="ECO:0000256" key="1">
    <source>
        <dbReference type="SAM" id="Phobius"/>
    </source>
</evidence>
<gene>
    <name evidence="2" type="ORF">RQX22_08100</name>
</gene>
<keyword evidence="1" id="KW-0472">Membrane</keyword>
<evidence type="ECO:0000313" key="3">
    <source>
        <dbReference type="Proteomes" id="UP001259572"/>
    </source>
</evidence>
<evidence type="ECO:0000313" key="2">
    <source>
        <dbReference type="EMBL" id="MDT9598908.1"/>
    </source>
</evidence>
<accession>A0ABU3Q671</accession>
<comment type="caution">
    <text evidence="2">The sequence shown here is derived from an EMBL/GenBank/DDBJ whole genome shotgun (WGS) entry which is preliminary data.</text>
</comment>
<sequence>MGKDGLYHDLKIFLVDYTGLDKDALHIHAALFLYLAAMLAFRQTRRSRFPWLFVLAVELGNEAIDLHREGWVAARLWEESAKDLWNTMLWPTILLLIGRYTTLFEHRTRTATPDSDPDAPPTKPSS</sequence>
<reference evidence="2 3" key="1">
    <citation type="submission" date="2023-05" db="EMBL/GenBank/DDBJ databases">
        <authorList>
            <person name="Guo Y."/>
        </authorList>
    </citation>
    <scope>NUCLEOTIDE SEQUENCE [LARGE SCALE GENOMIC DNA]</scope>
    <source>
        <strain evidence="2 3">GR2756</strain>
    </source>
</reference>
<evidence type="ECO:0008006" key="4">
    <source>
        <dbReference type="Google" id="ProtNLM"/>
    </source>
</evidence>
<organism evidence="2 3">
    <name type="scientific">Sphingosinicella rhizophila</name>
    <dbReference type="NCBI Taxonomy" id="3050082"/>
    <lineage>
        <taxon>Bacteria</taxon>
        <taxon>Pseudomonadati</taxon>
        <taxon>Pseudomonadota</taxon>
        <taxon>Alphaproteobacteria</taxon>
        <taxon>Sphingomonadales</taxon>
        <taxon>Sphingosinicellaceae</taxon>
        <taxon>Sphingosinicella</taxon>
    </lineage>
</organism>
<keyword evidence="3" id="KW-1185">Reference proteome</keyword>
<feature type="transmembrane region" description="Helical" evidence="1">
    <location>
        <begin position="24"/>
        <end position="41"/>
    </location>
</feature>
<protein>
    <recommendedName>
        <fullName evidence="4">VanZ-like domain-containing protein</fullName>
    </recommendedName>
</protein>
<dbReference type="RefSeq" id="WP_315725365.1">
    <property type="nucleotide sequence ID" value="NZ_JAVUPU010000003.1"/>
</dbReference>
<dbReference type="Proteomes" id="UP001259572">
    <property type="component" value="Unassembled WGS sequence"/>
</dbReference>
<keyword evidence="1" id="KW-0812">Transmembrane</keyword>
<dbReference type="EMBL" id="JAVUPU010000003">
    <property type="protein sequence ID" value="MDT9598908.1"/>
    <property type="molecule type" value="Genomic_DNA"/>
</dbReference>